<evidence type="ECO:0000256" key="7">
    <source>
        <dbReference type="ARBA" id="ARBA00023136"/>
    </source>
</evidence>
<evidence type="ECO:0000256" key="2">
    <source>
        <dbReference type="ARBA" id="ARBA00022448"/>
    </source>
</evidence>
<dbReference type="RefSeq" id="WP_034890645.1">
    <property type="nucleotide sequence ID" value="NZ_JRUQ01000027.1"/>
</dbReference>
<keyword evidence="7 8" id="KW-0472">Membrane</keyword>
<protein>
    <submittedName>
        <fullName evidence="10">ABC transporter permease</fullName>
    </submittedName>
</protein>
<comment type="subcellular location">
    <subcellularLocation>
        <location evidence="1">Cell inner membrane</location>
        <topology evidence="1">Multi-pass membrane protein</topology>
    </subcellularLocation>
    <subcellularLocation>
        <location evidence="8">Cell membrane</location>
        <topology evidence="8">Multi-pass membrane protein</topology>
    </subcellularLocation>
</comment>
<comment type="similarity">
    <text evidence="8">Belongs to the binding-protein-dependent transport system permease family.</text>
</comment>
<feature type="transmembrane region" description="Helical" evidence="8">
    <location>
        <begin position="12"/>
        <end position="36"/>
    </location>
</feature>
<keyword evidence="11" id="KW-1185">Reference proteome</keyword>
<dbReference type="InterPro" id="IPR000515">
    <property type="entry name" value="MetI-like"/>
</dbReference>
<dbReference type="CDD" id="cd06261">
    <property type="entry name" value="TM_PBP2"/>
    <property type="match status" value="1"/>
</dbReference>
<feature type="transmembrane region" description="Helical" evidence="8">
    <location>
        <begin position="105"/>
        <end position="126"/>
    </location>
</feature>
<dbReference type="EMBL" id="JRUQ01000027">
    <property type="protein sequence ID" value="KGT94578.1"/>
    <property type="molecule type" value="Genomic_DNA"/>
</dbReference>
<organism evidence="10 11">
    <name type="scientific">Erwinia typographi</name>
    <dbReference type="NCBI Taxonomy" id="371042"/>
    <lineage>
        <taxon>Bacteria</taxon>
        <taxon>Pseudomonadati</taxon>
        <taxon>Pseudomonadota</taxon>
        <taxon>Gammaproteobacteria</taxon>
        <taxon>Enterobacterales</taxon>
        <taxon>Erwiniaceae</taxon>
        <taxon>Erwinia</taxon>
    </lineage>
</organism>
<evidence type="ECO:0000313" key="11">
    <source>
        <dbReference type="Proteomes" id="UP000030351"/>
    </source>
</evidence>
<feature type="transmembrane region" description="Helical" evidence="8">
    <location>
        <begin position="66"/>
        <end position="93"/>
    </location>
</feature>
<reference evidence="10 11" key="1">
    <citation type="submission" date="2014-10" db="EMBL/GenBank/DDBJ databases">
        <title>Genome sequence of Erwinia typographi M043b.</title>
        <authorList>
            <person name="Chan K.-G."/>
            <person name="Tan W.-S."/>
        </authorList>
    </citation>
    <scope>NUCLEOTIDE SEQUENCE [LARGE SCALE GENOMIC DNA]</scope>
    <source>
        <strain evidence="10 11">M043b</strain>
    </source>
</reference>
<evidence type="ECO:0000313" key="10">
    <source>
        <dbReference type="EMBL" id="KGT94578.1"/>
    </source>
</evidence>
<proteinExistence type="inferred from homology"/>
<gene>
    <name evidence="10" type="ORF">NG99_08155</name>
</gene>
<dbReference type="SUPFAM" id="SSF161098">
    <property type="entry name" value="MetI-like"/>
    <property type="match status" value="1"/>
</dbReference>
<dbReference type="PROSITE" id="PS50928">
    <property type="entry name" value="ABC_TM1"/>
    <property type="match status" value="1"/>
</dbReference>
<dbReference type="AlphaFoldDB" id="A0A0A4A9R9"/>
<evidence type="ECO:0000256" key="3">
    <source>
        <dbReference type="ARBA" id="ARBA00022475"/>
    </source>
</evidence>
<dbReference type="Proteomes" id="UP000030351">
    <property type="component" value="Unassembled WGS sequence"/>
</dbReference>
<keyword evidence="4" id="KW-0997">Cell inner membrane</keyword>
<evidence type="ECO:0000256" key="8">
    <source>
        <dbReference type="RuleBase" id="RU363032"/>
    </source>
</evidence>
<evidence type="ECO:0000256" key="6">
    <source>
        <dbReference type="ARBA" id="ARBA00022989"/>
    </source>
</evidence>
<evidence type="ECO:0000256" key="5">
    <source>
        <dbReference type="ARBA" id="ARBA00022692"/>
    </source>
</evidence>
<dbReference type="OrthoDB" id="9815533at2"/>
<keyword evidence="6 8" id="KW-1133">Transmembrane helix</keyword>
<dbReference type="GO" id="GO:0005886">
    <property type="term" value="C:plasma membrane"/>
    <property type="evidence" value="ECO:0007669"/>
    <property type="project" value="UniProtKB-SubCell"/>
</dbReference>
<dbReference type="GO" id="GO:0055085">
    <property type="term" value="P:transmembrane transport"/>
    <property type="evidence" value="ECO:0007669"/>
    <property type="project" value="InterPro"/>
</dbReference>
<keyword evidence="2 8" id="KW-0813">Transport</keyword>
<evidence type="ECO:0000259" key="9">
    <source>
        <dbReference type="PROSITE" id="PS50928"/>
    </source>
</evidence>
<dbReference type="PANTHER" id="PTHR43357">
    <property type="entry name" value="INNER MEMBRANE ABC TRANSPORTER PERMEASE PROTEIN YDCV"/>
    <property type="match status" value="1"/>
</dbReference>
<dbReference type="eggNOG" id="COG1177">
    <property type="taxonomic scope" value="Bacteria"/>
</dbReference>
<feature type="domain" description="ABC transmembrane type-1" evidence="9">
    <location>
        <begin position="67"/>
        <end position="256"/>
    </location>
</feature>
<feature type="transmembrane region" description="Helical" evidence="8">
    <location>
        <begin position="237"/>
        <end position="255"/>
    </location>
</feature>
<comment type="caution">
    <text evidence="10">The sequence shown here is derived from an EMBL/GenBank/DDBJ whole genome shotgun (WGS) entry which is preliminary data.</text>
</comment>
<dbReference type="Gene3D" id="1.10.3720.10">
    <property type="entry name" value="MetI-like"/>
    <property type="match status" value="1"/>
</dbReference>
<sequence>MTNNLRGFAAWVLYGIAAAMMIFIITPIVLIVAISFSDGYFVSFPPTGFTLEWYSKVLANSEFIEALLFSTLLSIGTTLLSLLLGVPAAFALVRGNLPFSSMCKGLLLSPLIFPVLITGLALLQLFSGYGWSNVKLNLLLAHTVVTSPYVVRTVLTSLELINPSLEEAARTLGASRWATFRQVIFPQIVPGVTSGAIFCFMVSFDNYPVSMWLADSQNTPVPVVLYRQIGTVFDPSVATMSTLIIVLATVVVLALEKLVGLRRAMAA</sequence>
<keyword evidence="5 8" id="KW-0812">Transmembrane</keyword>
<keyword evidence="3" id="KW-1003">Cell membrane</keyword>
<dbReference type="PANTHER" id="PTHR43357:SF4">
    <property type="entry name" value="INNER MEMBRANE ABC TRANSPORTER PERMEASE PROTEIN YDCV"/>
    <property type="match status" value="1"/>
</dbReference>
<name>A0A0A4A9R9_9GAMM</name>
<feature type="transmembrane region" description="Helical" evidence="8">
    <location>
        <begin position="138"/>
        <end position="162"/>
    </location>
</feature>
<dbReference type="InterPro" id="IPR035906">
    <property type="entry name" value="MetI-like_sf"/>
</dbReference>
<dbReference type="Pfam" id="PF00528">
    <property type="entry name" value="BPD_transp_1"/>
    <property type="match status" value="1"/>
</dbReference>
<dbReference type="STRING" id="371042.NG99_08155"/>
<evidence type="ECO:0000256" key="4">
    <source>
        <dbReference type="ARBA" id="ARBA00022519"/>
    </source>
</evidence>
<accession>A0A0A4A9R9</accession>
<feature type="transmembrane region" description="Helical" evidence="8">
    <location>
        <begin position="183"/>
        <end position="204"/>
    </location>
</feature>
<evidence type="ECO:0000256" key="1">
    <source>
        <dbReference type="ARBA" id="ARBA00004429"/>
    </source>
</evidence>